<dbReference type="Gene3D" id="1.10.260.40">
    <property type="entry name" value="lambda repressor-like DNA-binding domains"/>
    <property type="match status" value="1"/>
</dbReference>
<name>A0A8A3SA39_9EURY</name>
<evidence type="ECO:0000256" key="3">
    <source>
        <dbReference type="PROSITE-ProRule" id="PRU00703"/>
    </source>
</evidence>
<evidence type="ECO:0000313" key="7">
    <source>
        <dbReference type="Proteomes" id="UP001042704"/>
    </source>
</evidence>
<dbReference type="GeneID" id="76425217"/>
<dbReference type="GO" id="GO:0009086">
    <property type="term" value="P:methionine biosynthetic process"/>
    <property type="evidence" value="ECO:0007669"/>
    <property type="project" value="UniProtKB-KW"/>
</dbReference>
<feature type="domain" description="CBS" evidence="5">
    <location>
        <begin position="136"/>
        <end position="184"/>
    </location>
</feature>
<reference evidence="6" key="2">
    <citation type="submission" date="2019-02" db="EMBL/GenBank/DDBJ databases">
        <authorList>
            <person name="Chen S.-C."/>
            <person name="Chien H.-H."/>
            <person name="Lai M.-C."/>
        </authorList>
    </citation>
    <scope>NUCLEOTIDE SEQUENCE</scope>
    <source>
        <strain evidence="6">N2F9704</strain>
    </source>
</reference>
<dbReference type="RefSeq" id="WP_265582581.1">
    <property type="nucleotide sequence ID" value="NZ_CP036172.1"/>
</dbReference>
<dbReference type="PANTHER" id="PTHR43080:SF4">
    <property type="entry name" value="CRO-LIKE PROTEIN"/>
    <property type="match status" value="1"/>
</dbReference>
<dbReference type="PANTHER" id="PTHR43080">
    <property type="entry name" value="CBS DOMAIN-CONTAINING PROTEIN CBSX3, MITOCHONDRIAL"/>
    <property type="match status" value="1"/>
</dbReference>
<dbReference type="PROSITE" id="PS50943">
    <property type="entry name" value="HTH_CROC1"/>
    <property type="match status" value="1"/>
</dbReference>
<reference evidence="6" key="1">
    <citation type="journal article" date="2001" name="Int. J. Syst. Evol. Microbiol.">
        <title>Methanofollis aquaemaris sp. nov., a methanogen isolated from an aquaculture fish pond.</title>
        <authorList>
            <person name="Lai M.C."/>
            <person name="Chen S.C."/>
        </authorList>
    </citation>
    <scope>NUCLEOTIDE SEQUENCE</scope>
    <source>
        <strain evidence="6">N2F9704</strain>
    </source>
</reference>
<proteinExistence type="predicted"/>
<keyword evidence="2" id="KW-0028">Amino-acid biosynthesis</keyword>
<dbReference type="InterPro" id="IPR000644">
    <property type="entry name" value="CBS_dom"/>
</dbReference>
<dbReference type="InterPro" id="IPR010982">
    <property type="entry name" value="Lambda_DNA-bd_dom_sf"/>
</dbReference>
<sequence length="184" mass="19713">MYIPTPAEIRAKRIMLGLRQADVASRAGVSQSMVARIESGTVDPRVSTLKKIIQVLKVAEHPAITASQVMHAPVHAVTPEDSITTAVEIMGREDVSQLPVILDGVPIGCISESAIVNTVEQVGLTRAHARKVKDFMESSFPTVPPDVGIETVVHLLQQQHAVLVLDGGKVRGVITKHDLIALIA</sequence>
<evidence type="ECO:0000259" key="5">
    <source>
        <dbReference type="PROSITE" id="PS51371"/>
    </source>
</evidence>
<dbReference type="InterPro" id="IPR051257">
    <property type="entry name" value="Diverse_CBS-Domain"/>
</dbReference>
<evidence type="ECO:0000313" key="6">
    <source>
        <dbReference type="EMBL" id="QSZ68266.1"/>
    </source>
</evidence>
<dbReference type="SMART" id="SM00530">
    <property type="entry name" value="HTH_XRE"/>
    <property type="match status" value="1"/>
</dbReference>
<dbReference type="AlphaFoldDB" id="A0A8A3SA39"/>
<dbReference type="GO" id="GO:0003677">
    <property type="term" value="F:DNA binding"/>
    <property type="evidence" value="ECO:0007669"/>
    <property type="project" value="InterPro"/>
</dbReference>
<organism evidence="6 7">
    <name type="scientific">Methanofollis aquaemaris</name>
    <dbReference type="NCBI Taxonomy" id="126734"/>
    <lineage>
        <taxon>Archaea</taxon>
        <taxon>Methanobacteriati</taxon>
        <taxon>Methanobacteriota</taxon>
        <taxon>Stenosarchaea group</taxon>
        <taxon>Methanomicrobia</taxon>
        <taxon>Methanomicrobiales</taxon>
        <taxon>Methanomicrobiaceae</taxon>
        <taxon>Methanofollis</taxon>
    </lineage>
</organism>
<dbReference type="EMBL" id="CP036172">
    <property type="protein sequence ID" value="QSZ68266.1"/>
    <property type="molecule type" value="Genomic_DNA"/>
</dbReference>
<dbReference type="KEGG" id="maqe:RJ40_12560"/>
<evidence type="ECO:0000259" key="4">
    <source>
        <dbReference type="PROSITE" id="PS50943"/>
    </source>
</evidence>
<dbReference type="Proteomes" id="UP001042704">
    <property type="component" value="Chromosome"/>
</dbReference>
<dbReference type="Pfam" id="PF00571">
    <property type="entry name" value="CBS"/>
    <property type="match status" value="2"/>
</dbReference>
<evidence type="ECO:0000256" key="2">
    <source>
        <dbReference type="ARBA" id="ARBA00023167"/>
    </source>
</evidence>
<keyword evidence="1 3" id="KW-0129">CBS domain</keyword>
<dbReference type="InterPro" id="IPR046342">
    <property type="entry name" value="CBS_dom_sf"/>
</dbReference>
<dbReference type="Gene3D" id="3.10.580.10">
    <property type="entry name" value="CBS-domain"/>
    <property type="match status" value="1"/>
</dbReference>
<dbReference type="InterPro" id="IPR017158">
    <property type="entry name" value="Tscrpt-reg_CBS-contain_prd"/>
</dbReference>
<dbReference type="PROSITE" id="PS51371">
    <property type="entry name" value="CBS"/>
    <property type="match status" value="2"/>
</dbReference>
<dbReference type="CDD" id="cd00093">
    <property type="entry name" value="HTH_XRE"/>
    <property type="match status" value="1"/>
</dbReference>
<keyword evidence="7" id="KW-1185">Reference proteome</keyword>
<dbReference type="Pfam" id="PF01381">
    <property type="entry name" value="HTH_3"/>
    <property type="match status" value="1"/>
</dbReference>
<accession>A0A8A3SA39</accession>
<dbReference type="InterPro" id="IPR001387">
    <property type="entry name" value="Cro/C1-type_HTH"/>
</dbReference>
<dbReference type="PIRSF" id="PIRSF037253">
    <property type="entry name" value="HTH_CBS_prd"/>
    <property type="match status" value="1"/>
</dbReference>
<dbReference type="SUPFAM" id="SSF47413">
    <property type="entry name" value="lambda repressor-like DNA-binding domains"/>
    <property type="match status" value="1"/>
</dbReference>
<dbReference type="SUPFAM" id="SSF54631">
    <property type="entry name" value="CBS-domain pair"/>
    <property type="match status" value="1"/>
</dbReference>
<evidence type="ECO:0000256" key="1">
    <source>
        <dbReference type="ARBA" id="ARBA00023122"/>
    </source>
</evidence>
<protein>
    <submittedName>
        <fullName evidence="6">CBS domain-containing protein</fullName>
    </submittedName>
</protein>
<keyword evidence="2" id="KW-0486">Methionine biosynthesis</keyword>
<dbReference type="SMART" id="SM00116">
    <property type="entry name" value="CBS"/>
    <property type="match status" value="2"/>
</dbReference>
<feature type="domain" description="HTH cro/C1-type" evidence="4">
    <location>
        <begin position="9"/>
        <end position="64"/>
    </location>
</feature>
<feature type="domain" description="CBS" evidence="5">
    <location>
        <begin position="70"/>
        <end position="126"/>
    </location>
</feature>
<gene>
    <name evidence="6" type="ORF">RJ40_12560</name>
</gene>